<gene>
    <name evidence="2" type="ORF">Cgig2_028034</name>
</gene>
<evidence type="ECO:0000313" key="2">
    <source>
        <dbReference type="EMBL" id="KAJ8428159.1"/>
    </source>
</evidence>
<comment type="caution">
    <text evidence="2">The sequence shown here is derived from an EMBL/GenBank/DDBJ whole genome shotgun (WGS) entry which is preliminary data.</text>
</comment>
<dbReference type="OrthoDB" id="1746852at2759"/>
<reference evidence="2" key="1">
    <citation type="submission" date="2022-04" db="EMBL/GenBank/DDBJ databases">
        <title>Carnegiea gigantea Genome sequencing and assembly v2.</title>
        <authorList>
            <person name="Copetti D."/>
            <person name="Sanderson M.J."/>
            <person name="Burquez A."/>
            <person name="Wojciechowski M.F."/>
        </authorList>
    </citation>
    <scope>NUCLEOTIDE SEQUENCE</scope>
    <source>
        <strain evidence="2">SGP5-SGP5p</strain>
        <tissue evidence="2">Aerial part</tissue>
    </source>
</reference>
<dbReference type="EMBL" id="JAKOGI010001045">
    <property type="protein sequence ID" value="KAJ8428159.1"/>
    <property type="molecule type" value="Genomic_DNA"/>
</dbReference>
<feature type="compositionally biased region" description="Basic and acidic residues" evidence="1">
    <location>
        <begin position="37"/>
        <end position="46"/>
    </location>
</feature>
<keyword evidence="3" id="KW-1185">Reference proteome</keyword>
<dbReference type="Proteomes" id="UP001153076">
    <property type="component" value="Unassembled WGS sequence"/>
</dbReference>
<feature type="compositionally biased region" description="Basic residues" evidence="1">
    <location>
        <begin position="47"/>
        <end position="59"/>
    </location>
</feature>
<feature type="region of interest" description="Disordered" evidence="1">
    <location>
        <begin position="19"/>
        <end position="68"/>
    </location>
</feature>
<name>A0A9Q1GZ35_9CARY</name>
<evidence type="ECO:0000313" key="3">
    <source>
        <dbReference type="Proteomes" id="UP001153076"/>
    </source>
</evidence>
<proteinExistence type="predicted"/>
<organism evidence="2 3">
    <name type="scientific">Carnegiea gigantea</name>
    <dbReference type="NCBI Taxonomy" id="171969"/>
    <lineage>
        <taxon>Eukaryota</taxon>
        <taxon>Viridiplantae</taxon>
        <taxon>Streptophyta</taxon>
        <taxon>Embryophyta</taxon>
        <taxon>Tracheophyta</taxon>
        <taxon>Spermatophyta</taxon>
        <taxon>Magnoliopsida</taxon>
        <taxon>eudicotyledons</taxon>
        <taxon>Gunneridae</taxon>
        <taxon>Pentapetalae</taxon>
        <taxon>Caryophyllales</taxon>
        <taxon>Cactineae</taxon>
        <taxon>Cactaceae</taxon>
        <taxon>Cactoideae</taxon>
        <taxon>Echinocereeae</taxon>
        <taxon>Carnegiea</taxon>
    </lineage>
</organism>
<protein>
    <submittedName>
        <fullName evidence="2">Uncharacterized protein</fullName>
    </submittedName>
</protein>
<dbReference type="AlphaFoldDB" id="A0A9Q1GZ35"/>
<evidence type="ECO:0000256" key="1">
    <source>
        <dbReference type="SAM" id="MobiDB-lite"/>
    </source>
</evidence>
<accession>A0A9Q1GZ35</accession>
<sequence>MQAASSARPLRALDYPLVHEREPFQQPEGIPSPCPMERVREVSRSDRSRRRHTGQLRRRAAMEPTGRPAQEQLLDQQLLLPPTQHTPSELLGLRNRNRLLSHEERTLKRAASVHRRAGTLLDGAHNGIWGKGCPVIRLFPKRPPSCRDEDHQCDYFLKKLAHLGRDLVPLVNPILGFGGQEVNPTRISAFQCTLMTRPSLRALRSTFWSLMCPQPIM</sequence>